<keyword evidence="5 8" id="KW-1133">Transmembrane helix</keyword>
<dbReference type="InterPro" id="IPR000245">
    <property type="entry name" value="ATPase_proteolipid_csu"/>
</dbReference>
<evidence type="ECO:0000256" key="8">
    <source>
        <dbReference type="SAM" id="Phobius"/>
    </source>
</evidence>
<dbReference type="Proteomes" id="UP000657075">
    <property type="component" value="Unassembled WGS sequence"/>
</dbReference>
<dbReference type="SUPFAM" id="SSF81333">
    <property type="entry name" value="F1F0 ATP synthase subunit C"/>
    <property type="match status" value="1"/>
</dbReference>
<comment type="similarity">
    <text evidence="2">Belongs to the V-ATPase proteolipid subunit family.</text>
</comment>
<accession>A0A830E7H0</accession>
<comment type="caution">
    <text evidence="10">The sequence shown here is derived from an EMBL/GenBank/DDBJ whole genome shotgun (WGS) entry which is preliminary data.</text>
</comment>
<comment type="subcellular location">
    <subcellularLocation>
        <location evidence="1">Membrane</location>
        <topology evidence="1">Multi-pass membrane protein</topology>
    </subcellularLocation>
</comment>
<keyword evidence="3" id="KW-0813">Transport</keyword>
<feature type="transmembrane region" description="Helical" evidence="8">
    <location>
        <begin position="63"/>
        <end position="86"/>
    </location>
</feature>
<dbReference type="PRINTS" id="PR00122">
    <property type="entry name" value="VACATPASE"/>
</dbReference>
<dbReference type="InterPro" id="IPR002379">
    <property type="entry name" value="ATPase_proteolipid_c-like_dom"/>
</dbReference>
<evidence type="ECO:0000256" key="3">
    <source>
        <dbReference type="ARBA" id="ARBA00022448"/>
    </source>
</evidence>
<reference evidence="10" key="1">
    <citation type="journal article" date="2014" name="Int. J. Syst. Evol. Microbiol.">
        <title>Complete genome sequence of Corynebacterium casei LMG S-19264T (=DSM 44701T), isolated from a smear-ripened cheese.</title>
        <authorList>
            <consortium name="US DOE Joint Genome Institute (JGI-PGF)"/>
            <person name="Walter F."/>
            <person name="Albersmeier A."/>
            <person name="Kalinowski J."/>
            <person name="Ruckert C."/>
        </authorList>
    </citation>
    <scope>NUCLEOTIDE SEQUENCE</scope>
    <source>
        <strain evidence="10">JCM 11219</strain>
    </source>
</reference>
<evidence type="ECO:0000256" key="7">
    <source>
        <dbReference type="ARBA" id="ARBA00023136"/>
    </source>
</evidence>
<proteinExistence type="inferred from homology"/>
<keyword evidence="6" id="KW-0406">Ion transport</keyword>
<gene>
    <name evidence="10" type="ORF">GCM10007112_04640</name>
</gene>
<dbReference type="AlphaFoldDB" id="A0A830E7H0"/>
<evidence type="ECO:0000256" key="2">
    <source>
        <dbReference type="ARBA" id="ARBA00007296"/>
    </source>
</evidence>
<dbReference type="InterPro" id="IPR035921">
    <property type="entry name" value="F/V-ATP_Csub_sf"/>
</dbReference>
<keyword evidence="4 8" id="KW-0812">Transmembrane</keyword>
<feature type="transmembrane region" description="Helical" evidence="8">
    <location>
        <begin position="31"/>
        <end position="56"/>
    </location>
</feature>
<evidence type="ECO:0000313" key="10">
    <source>
        <dbReference type="EMBL" id="GGI70741.1"/>
    </source>
</evidence>
<reference evidence="10" key="2">
    <citation type="submission" date="2020-09" db="EMBL/GenBank/DDBJ databases">
        <authorList>
            <person name="Sun Q."/>
            <person name="Ohkuma M."/>
        </authorList>
    </citation>
    <scope>NUCLEOTIDE SEQUENCE</scope>
    <source>
        <strain evidence="10">JCM 11219</strain>
    </source>
</reference>
<dbReference type="InterPro" id="IPR038662">
    <property type="entry name" value="ATP_synth_F0_csu_sf"/>
</dbReference>
<dbReference type="GO" id="GO:0046961">
    <property type="term" value="F:proton-transporting ATPase activity, rotational mechanism"/>
    <property type="evidence" value="ECO:0007669"/>
    <property type="project" value="InterPro"/>
</dbReference>
<evidence type="ECO:0000259" key="9">
    <source>
        <dbReference type="Pfam" id="PF00137"/>
    </source>
</evidence>
<name>A0A830E7H0_9CREN</name>
<dbReference type="GO" id="GO:0033179">
    <property type="term" value="C:proton-transporting V-type ATPase, V0 domain"/>
    <property type="evidence" value="ECO:0007669"/>
    <property type="project" value="InterPro"/>
</dbReference>
<evidence type="ECO:0000256" key="4">
    <source>
        <dbReference type="ARBA" id="ARBA00022692"/>
    </source>
</evidence>
<evidence type="ECO:0000313" key="11">
    <source>
        <dbReference type="Proteomes" id="UP000657075"/>
    </source>
</evidence>
<evidence type="ECO:0000256" key="6">
    <source>
        <dbReference type="ARBA" id="ARBA00023065"/>
    </source>
</evidence>
<organism evidence="10 11">
    <name type="scientific">Vulcanisaeta souniana JCM 11219</name>
    <dbReference type="NCBI Taxonomy" id="1293586"/>
    <lineage>
        <taxon>Archaea</taxon>
        <taxon>Thermoproteota</taxon>
        <taxon>Thermoprotei</taxon>
        <taxon>Thermoproteales</taxon>
        <taxon>Thermoproteaceae</taxon>
        <taxon>Vulcanisaeta</taxon>
    </lineage>
</organism>
<dbReference type="EMBL" id="BMNM01000001">
    <property type="protein sequence ID" value="GGI70741.1"/>
    <property type="molecule type" value="Genomic_DNA"/>
</dbReference>
<dbReference type="Gene3D" id="1.20.20.10">
    <property type="entry name" value="F1F0 ATP synthase subunit C"/>
    <property type="match status" value="1"/>
</dbReference>
<keyword evidence="7 8" id="KW-0472">Membrane</keyword>
<sequence length="87" mass="8725">MLVLSLAALVVHAQASDQAQVLAARALGAGIGFGLAALGAGIGIGIAGAASVSALVERRELFALYLVFVALAEAIAIYGLVVFILLY</sequence>
<evidence type="ECO:0000256" key="5">
    <source>
        <dbReference type="ARBA" id="ARBA00022989"/>
    </source>
</evidence>
<dbReference type="Pfam" id="PF00137">
    <property type="entry name" value="ATP-synt_C"/>
    <property type="match status" value="1"/>
</dbReference>
<evidence type="ECO:0000256" key="1">
    <source>
        <dbReference type="ARBA" id="ARBA00004141"/>
    </source>
</evidence>
<protein>
    <recommendedName>
        <fullName evidence="9">V-ATPase proteolipid subunit C-like domain-containing protein</fullName>
    </recommendedName>
</protein>
<feature type="domain" description="V-ATPase proteolipid subunit C-like" evidence="9">
    <location>
        <begin position="27"/>
        <end position="86"/>
    </location>
</feature>